<keyword evidence="6" id="KW-1133">Transmembrane helix</keyword>
<dbReference type="InterPro" id="IPR002051">
    <property type="entry name" value="Haem_Oase"/>
</dbReference>
<dbReference type="GO" id="GO:0046872">
    <property type="term" value="F:metal ion binding"/>
    <property type="evidence" value="ECO:0007669"/>
    <property type="project" value="UniProtKB-KW"/>
</dbReference>
<keyword evidence="3 5" id="KW-0408">Iron</keyword>
<evidence type="ECO:0000256" key="1">
    <source>
        <dbReference type="ARBA" id="ARBA00022617"/>
    </source>
</evidence>
<evidence type="ECO:0008006" key="9">
    <source>
        <dbReference type="Google" id="ProtNLM"/>
    </source>
</evidence>
<dbReference type="Gene3D" id="1.20.910.10">
    <property type="entry name" value="Heme oxygenase-like"/>
    <property type="match status" value="1"/>
</dbReference>
<feature type="binding site" evidence="4">
    <location>
        <position position="214"/>
    </location>
    <ligand>
        <name>heme b</name>
        <dbReference type="ChEBI" id="CHEBI:60344"/>
    </ligand>
</feature>
<dbReference type="GO" id="GO:0006788">
    <property type="term" value="P:heme oxidation"/>
    <property type="evidence" value="ECO:0007669"/>
    <property type="project" value="InterPro"/>
</dbReference>
<reference evidence="7 8" key="1">
    <citation type="journal article" date="2020" name="ISME J.">
        <title>Uncovering the hidden diversity of litter-decomposition mechanisms in mushroom-forming fungi.</title>
        <authorList>
            <person name="Floudas D."/>
            <person name="Bentzer J."/>
            <person name="Ahren D."/>
            <person name="Johansson T."/>
            <person name="Persson P."/>
            <person name="Tunlid A."/>
        </authorList>
    </citation>
    <scope>NUCLEOTIDE SEQUENCE [LARGE SCALE GENOMIC DNA]</scope>
    <source>
        <strain evidence="7 8">CBS 175.51</strain>
    </source>
</reference>
<feature type="binding site" description="axial binding residue" evidence="5">
    <location>
        <position position="25"/>
    </location>
    <ligand>
        <name>heme b</name>
        <dbReference type="ChEBI" id="CHEBI:60344"/>
    </ligand>
    <ligandPart>
        <name>Fe</name>
        <dbReference type="ChEBI" id="CHEBI:18248"/>
    </ligandPart>
</feature>
<dbReference type="CDD" id="cd19165">
    <property type="entry name" value="HemeO"/>
    <property type="match status" value="1"/>
</dbReference>
<keyword evidence="8" id="KW-1185">Reference proteome</keyword>
<dbReference type="PANTHER" id="PTHR10720:SF0">
    <property type="entry name" value="HEME OXYGENASE"/>
    <property type="match status" value="1"/>
</dbReference>
<dbReference type="EMBL" id="JAACJK010000172">
    <property type="protein sequence ID" value="KAF5319904.1"/>
    <property type="molecule type" value="Genomic_DNA"/>
</dbReference>
<evidence type="ECO:0000313" key="7">
    <source>
        <dbReference type="EMBL" id="KAF5319904.1"/>
    </source>
</evidence>
<evidence type="ECO:0000256" key="6">
    <source>
        <dbReference type="SAM" id="Phobius"/>
    </source>
</evidence>
<organism evidence="7 8">
    <name type="scientific">Ephemerocybe angulata</name>
    <dbReference type="NCBI Taxonomy" id="980116"/>
    <lineage>
        <taxon>Eukaryota</taxon>
        <taxon>Fungi</taxon>
        <taxon>Dikarya</taxon>
        <taxon>Basidiomycota</taxon>
        <taxon>Agaricomycotina</taxon>
        <taxon>Agaricomycetes</taxon>
        <taxon>Agaricomycetidae</taxon>
        <taxon>Agaricales</taxon>
        <taxon>Agaricineae</taxon>
        <taxon>Psathyrellaceae</taxon>
        <taxon>Ephemerocybe</taxon>
    </lineage>
</organism>
<keyword evidence="6" id="KW-0812">Transmembrane</keyword>
<dbReference type="AlphaFoldDB" id="A0A8H5F168"/>
<evidence type="ECO:0000256" key="5">
    <source>
        <dbReference type="PIRSR" id="PIRSR000343-2"/>
    </source>
</evidence>
<evidence type="ECO:0000313" key="8">
    <source>
        <dbReference type="Proteomes" id="UP000541558"/>
    </source>
</evidence>
<dbReference type="PANTHER" id="PTHR10720">
    <property type="entry name" value="HEME OXYGENASE"/>
    <property type="match status" value="1"/>
</dbReference>
<dbReference type="InterPro" id="IPR016084">
    <property type="entry name" value="Haem_Oase-like_multi-hlx"/>
</dbReference>
<dbReference type="GO" id="GO:0004392">
    <property type="term" value="F:heme oxygenase (decyclizing) activity"/>
    <property type="evidence" value="ECO:0007669"/>
    <property type="project" value="InterPro"/>
</dbReference>
<comment type="caution">
    <text evidence="7">The sequence shown here is derived from an EMBL/GenBank/DDBJ whole genome shotgun (WGS) entry which is preliminary data.</text>
</comment>
<feature type="transmembrane region" description="Helical" evidence="6">
    <location>
        <begin position="281"/>
        <end position="305"/>
    </location>
</feature>
<dbReference type="OrthoDB" id="652091at2759"/>
<name>A0A8H5F168_9AGAR</name>
<feature type="binding site" evidence="4">
    <location>
        <position position="146"/>
    </location>
    <ligand>
        <name>heme b</name>
        <dbReference type="ChEBI" id="CHEBI:60344"/>
    </ligand>
</feature>
<protein>
    <recommendedName>
        <fullName evidence="9">Heme oxygenase</fullName>
    </recommendedName>
</protein>
<keyword evidence="1 4" id="KW-0349">Heme</keyword>
<sequence length="333" mass="35794">MAGAPIIDLSQPLATLLREGTKQAHTEAETSQGAKLLLGGKLPKDEYVRFLMTLWYVYDAIERALDRHAAYPTLEPTYNPTLLARAPALAADISYLLDVPADKWQSHPMHKALCTPSLPSALQTYVSRLDALADSADPSPLLAHSYVRYLGDLSGGQSIKRIIAKAYGLDAGLAGAGELDGGSESGVSFYIFKELRSAGPASIGEMKRIKDWFRDGMNVAGERCASGEAKLAIVEEASNAFRLNMGLFSAIRSEPAATNKEEGEESKVVFDASNTQTEASWPLASVAAFIAAACLAHFIIVVGGFTGNRGYEKLLAIDEWVREAFQQFSTGSA</sequence>
<dbReference type="Pfam" id="PF01126">
    <property type="entry name" value="Heme_oxygenase"/>
    <property type="match status" value="1"/>
</dbReference>
<feature type="binding site" evidence="4">
    <location>
        <position position="18"/>
    </location>
    <ligand>
        <name>heme b</name>
        <dbReference type="ChEBI" id="CHEBI:60344"/>
    </ligand>
</feature>
<dbReference type="PIRSF" id="PIRSF000343">
    <property type="entry name" value="Haem_Oase"/>
    <property type="match status" value="1"/>
</dbReference>
<accession>A0A8H5F168</accession>
<gene>
    <name evidence="7" type="ORF">D9611_010998</name>
</gene>
<keyword evidence="2 5" id="KW-0479">Metal-binding</keyword>
<dbReference type="PRINTS" id="PR00088">
    <property type="entry name" value="HAEMOXYGNASE"/>
</dbReference>
<keyword evidence="6" id="KW-0472">Membrane</keyword>
<dbReference type="SUPFAM" id="SSF48613">
    <property type="entry name" value="Heme oxygenase-like"/>
    <property type="match status" value="1"/>
</dbReference>
<proteinExistence type="predicted"/>
<dbReference type="InterPro" id="IPR016053">
    <property type="entry name" value="Haem_Oase-like"/>
</dbReference>
<evidence type="ECO:0000256" key="4">
    <source>
        <dbReference type="PIRSR" id="PIRSR000343-1"/>
    </source>
</evidence>
<evidence type="ECO:0000256" key="3">
    <source>
        <dbReference type="ARBA" id="ARBA00023004"/>
    </source>
</evidence>
<dbReference type="Proteomes" id="UP000541558">
    <property type="component" value="Unassembled WGS sequence"/>
</dbReference>
<evidence type="ECO:0000256" key="2">
    <source>
        <dbReference type="ARBA" id="ARBA00022723"/>
    </source>
</evidence>